<sequence length="138" mass="16189">MASANLCVLPTQSNLSREPENVRVSEIDIDDPRFIEIQAREHSDHVKESNKDLSQIIDENTETIRKNVRVICSLNARKRKHHMGELSKSKRRKVLRVKRKAQSSEPSFLSCFVLGHPWMVQRHIHILWKTINTQWVWA</sequence>
<evidence type="ECO:0000313" key="1">
    <source>
        <dbReference type="EMBL" id="PLW09986.1"/>
    </source>
</evidence>
<evidence type="ECO:0000313" key="2">
    <source>
        <dbReference type="Proteomes" id="UP000235392"/>
    </source>
</evidence>
<accession>A0A2N5S9S6</accession>
<protein>
    <submittedName>
        <fullName evidence="1">Uncharacterized protein</fullName>
    </submittedName>
</protein>
<reference evidence="1 2" key="1">
    <citation type="submission" date="2017-11" db="EMBL/GenBank/DDBJ databases">
        <title>De novo assembly and phasing of dikaryotic genomes from two isolates of Puccinia coronata f. sp. avenae, the causal agent of oat crown rust.</title>
        <authorList>
            <person name="Miller M.E."/>
            <person name="Zhang Y."/>
            <person name="Omidvar V."/>
            <person name="Sperschneider J."/>
            <person name="Schwessinger B."/>
            <person name="Raley C."/>
            <person name="Palmer J.M."/>
            <person name="Garnica D."/>
            <person name="Upadhyaya N."/>
            <person name="Rathjen J."/>
            <person name="Taylor J.M."/>
            <person name="Park R.F."/>
            <person name="Dodds P.N."/>
            <person name="Hirsch C.D."/>
            <person name="Kianian S.F."/>
            <person name="Figueroa M."/>
        </authorList>
    </citation>
    <scope>NUCLEOTIDE SEQUENCE [LARGE SCALE GENOMIC DNA]</scope>
    <source>
        <strain evidence="1">12SD80</strain>
    </source>
</reference>
<dbReference type="AlphaFoldDB" id="A0A2N5S9S6"/>
<proteinExistence type="predicted"/>
<organism evidence="1 2">
    <name type="scientific">Puccinia coronata f. sp. avenae</name>
    <dbReference type="NCBI Taxonomy" id="200324"/>
    <lineage>
        <taxon>Eukaryota</taxon>
        <taxon>Fungi</taxon>
        <taxon>Dikarya</taxon>
        <taxon>Basidiomycota</taxon>
        <taxon>Pucciniomycotina</taxon>
        <taxon>Pucciniomycetes</taxon>
        <taxon>Pucciniales</taxon>
        <taxon>Pucciniaceae</taxon>
        <taxon>Puccinia</taxon>
    </lineage>
</organism>
<name>A0A2N5S9S6_9BASI</name>
<gene>
    <name evidence="1" type="ORF">PCASD_24641</name>
</gene>
<dbReference type="EMBL" id="PGCI01000983">
    <property type="protein sequence ID" value="PLW09986.1"/>
    <property type="molecule type" value="Genomic_DNA"/>
</dbReference>
<comment type="caution">
    <text evidence="1">The sequence shown here is derived from an EMBL/GenBank/DDBJ whole genome shotgun (WGS) entry which is preliminary data.</text>
</comment>
<dbReference type="Proteomes" id="UP000235392">
    <property type="component" value="Unassembled WGS sequence"/>
</dbReference>